<comment type="caution">
    <text evidence="3">The sequence shown here is derived from an EMBL/GenBank/DDBJ whole genome shotgun (WGS) entry which is preliminary data.</text>
</comment>
<dbReference type="Pfam" id="PF00058">
    <property type="entry name" value="Ldl_recept_b"/>
    <property type="match status" value="2"/>
</dbReference>
<feature type="repeat" description="LDL-receptor class B" evidence="1">
    <location>
        <begin position="127"/>
        <end position="170"/>
    </location>
</feature>
<feature type="repeat" description="LDL-receptor class B" evidence="1">
    <location>
        <begin position="171"/>
        <end position="213"/>
    </location>
</feature>
<dbReference type="SMART" id="SM00135">
    <property type="entry name" value="LY"/>
    <property type="match status" value="5"/>
</dbReference>
<reference evidence="3 4" key="1">
    <citation type="submission" date="2018-04" db="EMBL/GenBank/DDBJ databases">
        <title>The genome of golden apple snail Pomacea canaliculata provides insight into stress tolerance and invasive adaptation.</title>
        <authorList>
            <person name="Liu C."/>
            <person name="Liu B."/>
            <person name="Ren Y."/>
            <person name="Zhang Y."/>
            <person name="Wang H."/>
            <person name="Li S."/>
            <person name="Jiang F."/>
            <person name="Yin L."/>
            <person name="Zhang G."/>
            <person name="Qian W."/>
            <person name="Fan W."/>
        </authorList>
    </citation>
    <scope>NUCLEOTIDE SEQUENCE [LARGE SCALE GENOMIC DNA]</scope>
    <source>
        <strain evidence="3">SZHN2017</strain>
        <tissue evidence="3">Muscle</tissue>
    </source>
</reference>
<accession>A0A2T7NCC6</accession>
<dbReference type="PANTHER" id="PTHR46513:SF13">
    <property type="entry name" value="EGF-LIKE DOMAIN-CONTAINING PROTEIN"/>
    <property type="match status" value="1"/>
</dbReference>
<evidence type="ECO:0000256" key="1">
    <source>
        <dbReference type="PROSITE-ProRule" id="PRU00461"/>
    </source>
</evidence>
<protein>
    <recommendedName>
        <fullName evidence="5">EGF-like domain-containing protein</fullName>
    </recommendedName>
</protein>
<dbReference type="AlphaFoldDB" id="A0A2T7NCC6"/>
<dbReference type="InterPro" id="IPR050778">
    <property type="entry name" value="Cueball_EGF_LRP_Nidogen"/>
</dbReference>
<evidence type="ECO:0000256" key="2">
    <source>
        <dbReference type="SAM" id="SignalP"/>
    </source>
</evidence>
<evidence type="ECO:0000313" key="3">
    <source>
        <dbReference type="EMBL" id="PVD18826.1"/>
    </source>
</evidence>
<dbReference type="SUPFAM" id="SSF57196">
    <property type="entry name" value="EGF/Laminin"/>
    <property type="match status" value="1"/>
</dbReference>
<proteinExistence type="predicted"/>
<keyword evidence="2" id="KW-0732">Signal</keyword>
<dbReference type="InterPro" id="IPR011042">
    <property type="entry name" value="6-blade_b-propeller_TolB-like"/>
</dbReference>
<organism evidence="3 4">
    <name type="scientific">Pomacea canaliculata</name>
    <name type="common">Golden apple snail</name>
    <dbReference type="NCBI Taxonomy" id="400727"/>
    <lineage>
        <taxon>Eukaryota</taxon>
        <taxon>Metazoa</taxon>
        <taxon>Spiralia</taxon>
        <taxon>Lophotrochozoa</taxon>
        <taxon>Mollusca</taxon>
        <taxon>Gastropoda</taxon>
        <taxon>Caenogastropoda</taxon>
        <taxon>Architaenioglossa</taxon>
        <taxon>Ampullarioidea</taxon>
        <taxon>Ampullariidae</taxon>
        <taxon>Pomacea</taxon>
    </lineage>
</organism>
<dbReference type="Proteomes" id="UP000245119">
    <property type="component" value="Linkage Group LG14"/>
</dbReference>
<dbReference type="OrthoDB" id="6157061at2759"/>
<name>A0A2T7NCC6_POMCA</name>
<dbReference type="InterPro" id="IPR000033">
    <property type="entry name" value="LDLR_classB_rpt"/>
</dbReference>
<dbReference type="PANTHER" id="PTHR46513">
    <property type="entry name" value="VITELLOGENIN RECEPTOR-LIKE PROTEIN-RELATED-RELATED"/>
    <property type="match status" value="1"/>
</dbReference>
<dbReference type="Gene3D" id="2.120.10.30">
    <property type="entry name" value="TolB, C-terminal domain"/>
    <property type="match status" value="2"/>
</dbReference>
<evidence type="ECO:0008006" key="5">
    <source>
        <dbReference type="Google" id="ProtNLM"/>
    </source>
</evidence>
<dbReference type="EMBL" id="PZQS01000014">
    <property type="protein sequence ID" value="PVD18826.1"/>
    <property type="molecule type" value="Genomic_DNA"/>
</dbReference>
<gene>
    <name evidence="3" type="ORF">C0Q70_21379</name>
</gene>
<evidence type="ECO:0000313" key="4">
    <source>
        <dbReference type="Proteomes" id="UP000245119"/>
    </source>
</evidence>
<dbReference type="SUPFAM" id="SSF63825">
    <property type="entry name" value="YWTD domain"/>
    <property type="match status" value="2"/>
</dbReference>
<dbReference type="PROSITE" id="PS51120">
    <property type="entry name" value="LDLRB"/>
    <property type="match status" value="2"/>
</dbReference>
<sequence length="562" mass="61797">MAANFCIFFVLLAFLPSGELQGFSENSTAWAKGNFDVGRNTIVVTNSTRAVYAHVGTSPKVGHVSVDWVSNNIYWADAGFGWIGLQSLKASFQHLDLAKFATNGRLKVIVSTFLEHPYGLVVAPNYRRVFWSDVGSSPKIESSDLLGSDRKALVWQGLATPTALSVDQSLQRLFWTDQSKHTIESSDFNGGNRRVLYFSEDSQFGGLQVFAEYLLFTQQNTNSLHGLDRLTGKQVVSSLSLPSDPPGPPGSLAVFSTAFQQRGNNISCSQMTCGHICIQQEQGGVCICTSGSTLKSDGKTCQESSVPLWKSFIVSSATRVCAVPVNLLYSFPNLPPPFYNIKCFLNESNIQHLAINSYNATLYYVTGSSWIRTHDIRSGKTDNITTTANSVGGITYDEARGILIWSETSAGRIMELDLNRGDNATQLYSNLNSPGDLTVNSLRGLLFWVETFNNKYTLVAGAVVSPFNKSELVNSGLIRPHSLVYDDKQNRLYWLDVDYLGSVRGDGSDKSVISLSSVTTYRGLALFRSNLVWLTRSPDSNVTFRSSDLRDASVRRPLTCLV</sequence>
<feature type="signal peptide" evidence="2">
    <location>
        <begin position="1"/>
        <end position="20"/>
    </location>
</feature>
<keyword evidence="4" id="KW-1185">Reference proteome</keyword>
<feature type="chain" id="PRO_5015506691" description="EGF-like domain-containing protein" evidence="2">
    <location>
        <begin position="21"/>
        <end position="562"/>
    </location>
</feature>